<dbReference type="InterPro" id="IPR017972">
    <property type="entry name" value="Cyt_P450_CS"/>
</dbReference>
<dbReference type="EMBL" id="BONQ01000042">
    <property type="protein sequence ID" value="GIG44706.1"/>
    <property type="molecule type" value="Genomic_DNA"/>
</dbReference>
<comment type="similarity">
    <text evidence="1 7">Belongs to the cytochrome P450 family.</text>
</comment>
<name>A0A919PK62_9ACTN</name>
<keyword evidence="5 7" id="KW-0408">Iron</keyword>
<keyword evidence="4 7" id="KW-0560">Oxidoreductase</keyword>
<dbReference type="GO" id="GO:0017000">
    <property type="term" value="P:antibiotic biosynthetic process"/>
    <property type="evidence" value="ECO:0007669"/>
    <property type="project" value="UniProtKB-ARBA"/>
</dbReference>
<dbReference type="RefSeq" id="WP_203846529.1">
    <property type="nucleotide sequence ID" value="NZ_BAAAVW010000007.1"/>
</dbReference>
<dbReference type="GO" id="GO:0036199">
    <property type="term" value="F:cholest-4-en-3-one 26-monooxygenase activity"/>
    <property type="evidence" value="ECO:0007669"/>
    <property type="project" value="TreeGrafter"/>
</dbReference>
<comment type="caution">
    <text evidence="8">The sequence shown here is derived from an EMBL/GenBank/DDBJ whole genome shotgun (WGS) entry which is preliminary data.</text>
</comment>
<dbReference type="PROSITE" id="PS00086">
    <property type="entry name" value="CYTOCHROME_P450"/>
    <property type="match status" value="1"/>
</dbReference>
<evidence type="ECO:0000313" key="8">
    <source>
        <dbReference type="EMBL" id="GIG44706.1"/>
    </source>
</evidence>
<evidence type="ECO:0000256" key="4">
    <source>
        <dbReference type="ARBA" id="ARBA00023002"/>
    </source>
</evidence>
<dbReference type="SUPFAM" id="SSF48264">
    <property type="entry name" value="Cytochrome P450"/>
    <property type="match status" value="1"/>
</dbReference>
<dbReference type="PANTHER" id="PTHR46696">
    <property type="entry name" value="P450, PUTATIVE (EUROFUNG)-RELATED"/>
    <property type="match status" value="1"/>
</dbReference>
<dbReference type="AlphaFoldDB" id="A0A919PK62"/>
<evidence type="ECO:0000256" key="3">
    <source>
        <dbReference type="ARBA" id="ARBA00022723"/>
    </source>
</evidence>
<dbReference type="FunFam" id="1.10.630.10:FF:000018">
    <property type="entry name" value="Cytochrome P450 monooxygenase"/>
    <property type="match status" value="1"/>
</dbReference>
<dbReference type="CDD" id="cd20625">
    <property type="entry name" value="CYP164-like"/>
    <property type="match status" value="1"/>
</dbReference>
<dbReference type="GO" id="GO:0005506">
    <property type="term" value="F:iron ion binding"/>
    <property type="evidence" value="ECO:0007669"/>
    <property type="project" value="InterPro"/>
</dbReference>
<dbReference type="InterPro" id="IPR001128">
    <property type="entry name" value="Cyt_P450"/>
</dbReference>
<dbReference type="GO" id="GO:0020037">
    <property type="term" value="F:heme binding"/>
    <property type="evidence" value="ECO:0007669"/>
    <property type="project" value="InterPro"/>
</dbReference>
<dbReference type="PANTHER" id="PTHR46696:SF4">
    <property type="entry name" value="BIOTIN BIOSYNTHESIS CYTOCHROME P450"/>
    <property type="match status" value="1"/>
</dbReference>
<keyword evidence="3 7" id="KW-0479">Metal-binding</keyword>
<dbReference type="Gene3D" id="1.10.630.10">
    <property type="entry name" value="Cytochrome P450"/>
    <property type="match status" value="1"/>
</dbReference>
<gene>
    <name evidence="8" type="ORF">Dsi01nite_027470</name>
</gene>
<evidence type="ECO:0000256" key="7">
    <source>
        <dbReference type="RuleBase" id="RU000461"/>
    </source>
</evidence>
<dbReference type="Pfam" id="PF00067">
    <property type="entry name" value="p450"/>
    <property type="match status" value="2"/>
</dbReference>
<evidence type="ECO:0000256" key="5">
    <source>
        <dbReference type="ARBA" id="ARBA00023004"/>
    </source>
</evidence>
<keyword evidence="9" id="KW-1185">Reference proteome</keyword>
<dbReference type="GO" id="GO:0008395">
    <property type="term" value="F:steroid hydroxylase activity"/>
    <property type="evidence" value="ECO:0007669"/>
    <property type="project" value="TreeGrafter"/>
</dbReference>
<keyword evidence="6 7" id="KW-0503">Monooxygenase</keyword>
<dbReference type="InterPro" id="IPR036396">
    <property type="entry name" value="Cyt_P450_sf"/>
</dbReference>
<protein>
    <submittedName>
        <fullName evidence="8">Cytochrome P450</fullName>
    </submittedName>
</protein>
<reference evidence="8" key="1">
    <citation type="submission" date="2021-01" db="EMBL/GenBank/DDBJ databases">
        <title>Whole genome shotgun sequence of Dactylosporangium siamense NBRC 106093.</title>
        <authorList>
            <person name="Komaki H."/>
            <person name="Tamura T."/>
        </authorList>
    </citation>
    <scope>NUCLEOTIDE SEQUENCE</scope>
    <source>
        <strain evidence="8">NBRC 106093</strain>
    </source>
</reference>
<evidence type="ECO:0000313" key="9">
    <source>
        <dbReference type="Proteomes" id="UP000660611"/>
    </source>
</evidence>
<proteinExistence type="inferred from homology"/>
<dbReference type="PRINTS" id="PR00359">
    <property type="entry name" value="BP450"/>
</dbReference>
<keyword evidence="2 7" id="KW-0349">Heme</keyword>
<accession>A0A919PK62</accession>
<evidence type="ECO:0000256" key="6">
    <source>
        <dbReference type="ARBA" id="ARBA00023033"/>
    </source>
</evidence>
<evidence type="ECO:0000256" key="1">
    <source>
        <dbReference type="ARBA" id="ARBA00010617"/>
    </source>
</evidence>
<sequence length="427" mass="47042">MSGTALRWATKHGFARMGISSAARKGDVQARYFVDPEVRADPYPFYDQIRAQGPLVRGSLMWATARHDVASAVLRSDAFGVGFSDRRLPAPVALLWRLARRTAPIGPVDPPSMLVTDPPDHTRYRRLVSKVFTARAIEALRPRIERTAEELLDGLGPRFDLVERYAALLPVTVIADILGVPLSMRRQFLDWGTAAAPTLDLGLSYRQYRRTEIGIRRSNAWMRGHFERLRKAPGDDLLSQLVHLEGEQLTDDELLATAGLLLAAGFETTVNLLGTGAALLMTHPDQLEALKADPGLWRGAVEEMLRYDSPVQNTARVCQRPVEIAGTELRPGHVVVPMLGGANRDPAVFTDPARFDVTRSNARDHLSFSGGVHYCLGAALARLEGEVGLKTLFDRHPDLAIDGTPRRRRTRVLRGYASLPVAASVTV</sequence>
<dbReference type="InterPro" id="IPR002397">
    <property type="entry name" value="Cyt_P450_B"/>
</dbReference>
<dbReference type="Proteomes" id="UP000660611">
    <property type="component" value="Unassembled WGS sequence"/>
</dbReference>
<organism evidence="8 9">
    <name type="scientific">Dactylosporangium siamense</name>
    <dbReference type="NCBI Taxonomy" id="685454"/>
    <lineage>
        <taxon>Bacteria</taxon>
        <taxon>Bacillati</taxon>
        <taxon>Actinomycetota</taxon>
        <taxon>Actinomycetes</taxon>
        <taxon>Micromonosporales</taxon>
        <taxon>Micromonosporaceae</taxon>
        <taxon>Dactylosporangium</taxon>
    </lineage>
</organism>
<evidence type="ECO:0000256" key="2">
    <source>
        <dbReference type="ARBA" id="ARBA00022617"/>
    </source>
</evidence>
<dbReference type="GO" id="GO:0006707">
    <property type="term" value="P:cholesterol catabolic process"/>
    <property type="evidence" value="ECO:0007669"/>
    <property type="project" value="TreeGrafter"/>
</dbReference>